<dbReference type="SUPFAM" id="SSF53067">
    <property type="entry name" value="Actin-like ATPase domain"/>
    <property type="match status" value="2"/>
</dbReference>
<dbReference type="InterPro" id="IPR003695">
    <property type="entry name" value="Ppx_GppA_N"/>
</dbReference>
<sequence length="303" mass="34355">MLKIDKYAAIDIGSNAIRLLIATVLEKEGYETQFKKTSLVRVPIRLGADVFLQENISQENYLRMVDAMHAFRLLMKNHKVVAYRACATSAMREAKNGKQIAKKLLDETEININIIDGNDEAAIIASTDLKDLISDNKVFLYVDVGGGSTELTVFANGKTVVSRSFQLGTVRIINDMVRESIWDEVRDWIKENTAQYEKVDCIGSGGNINSIYRYSGTKVGKPLSYFYMTNFFEKVKSYTYHERIFELQMNPDRADVIIPATRIYLSAMKWAKAKNMFVPKIGLADGIVKSLYNEKKAQELEVQ</sequence>
<evidence type="ECO:0000313" key="3">
    <source>
        <dbReference type="Proteomes" id="UP001596415"/>
    </source>
</evidence>
<gene>
    <name evidence="2" type="ORF">ACFQO1_06485</name>
</gene>
<protein>
    <submittedName>
        <fullName evidence="2">Ppx/GppA phosphatase family protein</fullName>
    </submittedName>
</protein>
<evidence type="ECO:0000313" key="2">
    <source>
        <dbReference type="EMBL" id="MFC7357326.1"/>
    </source>
</evidence>
<feature type="domain" description="Ppx/GppA phosphatase N-terminal" evidence="1">
    <location>
        <begin position="43"/>
        <end position="291"/>
    </location>
</feature>
<evidence type="ECO:0000259" key="1">
    <source>
        <dbReference type="Pfam" id="PF02541"/>
    </source>
</evidence>
<comment type="caution">
    <text evidence="2">The sequence shown here is derived from an EMBL/GenBank/DDBJ whole genome shotgun (WGS) entry which is preliminary data.</text>
</comment>
<reference evidence="3" key="1">
    <citation type="journal article" date="2019" name="Int. J. Syst. Evol. Microbiol.">
        <title>The Global Catalogue of Microorganisms (GCM) 10K type strain sequencing project: providing services to taxonomists for standard genome sequencing and annotation.</title>
        <authorList>
            <consortium name="The Broad Institute Genomics Platform"/>
            <consortium name="The Broad Institute Genome Sequencing Center for Infectious Disease"/>
            <person name="Wu L."/>
            <person name="Ma J."/>
        </authorList>
    </citation>
    <scope>NUCLEOTIDE SEQUENCE [LARGE SCALE GENOMIC DNA]</scope>
    <source>
        <strain evidence="3">CGMCC 1.16306</strain>
    </source>
</reference>
<keyword evidence="3" id="KW-1185">Reference proteome</keyword>
<dbReference type="InterPro" id="IPR043129">
    <property type="entry name" value="ATPase_NBD"/>
</dbReference>
<dbReference type="InterPro" id="IPR050273">
    <property type="entry name" value="GppA/Ppx_hydrolase"/>
</dbReference>
<proteinExistence type="predicted"/>
<organism evidence="2 3">
    <name type="scientific">Jejudonia soesokkakensis</name>
    <dbReference type="NCBI Taxonomy" id="1323432"/>
    <lineage>
        <taxon>Bacteria</taxon>
        <taxon>Pseudomonadati</taxon>
        <taxon>Bacteroidota</taxon>
        <taxon>Flavobacteriia</taxon>
        <taxon>Flavobacteriales</taxon>
        <taxon>Flavobacteriaceae</taxon>
        <taxon>Jejudonia</taxon>
    </lineage>
</organism>
<dbReference type="Pfam" id="PF02541">
    <property type="entry name" value="Ppx-GppA"/>
    <property type="match status" value="1"/>
</dbReference>
<dbReference type="RefSeq" id="WP_380217169.1">
    <property type="nucleotide sequence ID" value="NZ_JBHTBN010000002.1"/>
</dbReference>
<dbReference type="Proteomes" id="UP001596415">
    <property type="component" value="Unassembled WGS sequence"/>
</dbReference>
<dbReference type="CDD" id="cd24006">
    <property type="entry name" value="ASKHA_NBD_PPX_GppA"/>
    <property type="match status" value="1"/>
</dbReference>
<dbReference type="Gene3D" id="3.30.420.40">
    <property type="match status" value="1"/>
</dbReference>
<name>A0ABW2MUH9_9FLAO</name>
<dbReference type="EMBL" id="JBHTBN010000002">
    <property type="protein sequence ID" value="MFC7357326.1"/>
    <property type="molecule type" value="Genomic_DNA"/>
</dbReference>
<dbReference type="PANTHER" id="PTHR30005:SF0">
    <property type="entry name" value="RETROGRADE REGULATION PROTEIN 2"/>
    <property type="match status" value="1"/>
</dbReference>
<accession>A0ABW2MUH9</accession>
<dbReference type="PANTHER" id="PTHR30005">
    <property type="entry name" value="EXOPOLYPHOSPHATASE"/>
    <property type="match status" value="1"/>
</dbReference>
<dbReference type="Gene3D" id="3.30.420.150">
    <property type="entry name" value="Exopolyphosphatase. Domain 2"/>
    <property type="match status" value="1"/>
</dbReference>